<dbReference type="AlphaFoldDB" id="A0A2B7YNC2"/>
<dbReference type="SUPFAM" id="SSF52309">
    <property type="entry name" value="N-(deoxy)ribosyltransferase-like"/>
    <property type="match status" value="1"/>
</dbReference>
<sequence length="114" mass="13411">MQALNIYVAHPYDGHEENKKKVEEFIKLLIKKNIFHKPNFISPIHNYGYLYNNMEYEKGIDLCLNLLNECDILLIPKFEKIKMSKGCLIELGYAKHKGMEIIHWEDVVSINESN</sequence>
<reference evidence="1 2" key="1">
    <citation type="submission" date="2017-06" db="EMBL/GenBank/DDBJ databases">
        <title>Genome sequencing of Fusobacterium nucleatum subsp. polymorphum KCOM 1232 (=ChDC F37).</title>
        <authorList>
            <person name="Kook J.-K."/>
            <person name="Park S.-N."/>
            <person name="Lim Y.K."/>
            <person name="Roh H."/>
        </authorList>
    </citation>
    <scope>NUCLEOTIDE SEQUENCE [LARGE SCALE GENOMIC DNA]</scope>
    <source>
        <strain evidence="2">KCOM 1232 ( ChDC F37)</strain>
    </source>
</reference>
<evidence type="ECO:0000313" key="1">
    <source>
        <dbReference type="EMBL" id="PGH22551.1"/>
    </source>
</evidence>
<proteinExistence type="predicted"/>
<name>A0A2B7YNC2_FUSNP</name>
<dbReference type="Proteomes" id="UP000222862">
    <property type="component" value="Unassembled WGS sequence"/>
</dbReference>
<comment type="caution">
    <text evidence="1">The sequence shown here is derived from an EMBL/GenBank/DDBJ whole genome shotgun (WGS) entry which is preliminary data.</text>
</comment>
<dbReference type="EMBL" id="NJGI01000001">
    <property type="protein sequence ID" value="PGH22551.1"/>
    <property type="molecule type" value="Genomic_DNA"/>
</dbReference>
<evidence type="ECO:0008006" key="3">
    <source>
        <dbReference type="Google" id="ProtNLM"/>
    </source>
</evidence>
<evidence type="ECO:0000313" key="2">
    <source>
        <dbReference type="Proteomes" id="UP000222862"/>
    </source>
</evidence>
<organism evidence="1 2">
    <name type="scientific">Fusobacterium nucleatum subsp. polymorphum</name>
    <name type="common">Fusobacterium polymorphum</name>
    <dbReference type="NCBI Taxonomy" id="76857"/>
    <lineage>
        <taxon>Bacteria</taxon>
        <taxon>Fusobacteriati</taxon>
        <taxon>Fusobacteriota</taxon>
        <taxon>Fusobacteriia</taxon>
        <taxon>Fusobacteriales</taxon>
        <taxon>Fusobacteriaceae</taxon>
        <taxon>Fusobacterium</taxon>
    </lineage>
</organism>
<dbReference type="InterPro" id="IPR025518">
    <property type="entry name" value="DUF4406"/>
</dbReference>
<dbReference type="Pfam" id="PF14359">
    <property type="entry name" value="DUF4406"/>
    <property type="match status" value="1"/>
</dbReference>
<gene>
    <name evidence="1" type="ORF">RN96_05345</name>
</gene>
<protein>
    <recommendedName>
        <fullName evidence="3">DUF4406 domain-containing protein</fullName>
    </recommendedName>
</protein>
<accession>A0A2B7YNC2</accession>
<dbReference type="RefSeq" id="WP_098702610.1">
    <property type="nucleotide sequence ID" value="NZ_NJGI01000001.1"/>
</dbReference>
<dbReference type="Gene3D" id="3.40.50.450">
    <property type="match status" value="1"/>
</dbReference>